<dbReference type="OrthoDB" id="10014796at2"/>
<comment type="caution">
    <text evidence="1">The sequence shown here is derived from an EMBL/GenBank/DDBJ whole genome shotgun (WGS) entry which is preliminary data.</text>
</comment>
<evidence type="ECO:0000313" key="2">
    <source>
        <dbReference type="Proteomes" id="UP000244064"/>
    </source>
</evidence>
<dbReference type="EMBL" id="QASN01000011">
    <property type="protein sequence ID" value="PTU75178.1"/>
    <property type="molecule type" value="Genomic_DNA"/>
</dbReference>
<sequence>MADTTNIRLVRVVSREGAVVAELSAAAALEQFHELWSGKTQMPRASWRSVDYSTFGYSLYISTDTDSGIWRFDPAGYATPLSKMITPIYRIDDAEMIRHLLGISAP</sequence>
<proteinExistence type="predicted"/>
<protein>
    <submittedName>
        <fullName evidence="1">Uncharacterized protein</fullName>
    </submittedName>
</protein>
<gene>
    <name evidence="1" type="ORF">DBO85_06395</name>
</gene>
<keyword evidence="2" id="KW-1185">Reference proteome</keyword>
<dbReference type="Proteomes" id="UP000244064">
    <property type="component" value="Unassembled WGS sequence"/>
</dbReference>
<organism evidence="1 2">
    <name type="scientific">Pseudomonas mangrovi</name>
    <dbReference type="NCBI Taxonomy" id="2161748"/>
    <lineage>
        <taxon>Bacteria</taxon>
        <taxon>Pseudomonadati</taxon>
        <taxon>Pseudomonadota</taxon>
        <taxon>Gammaproteobacteria</taxon>
        <taxon>Pseudomonadales</taxon>
        <taxon>Pseudomonadaceae</taxon>
        <taxon>Pseudomonas</taxon>
    </lineage>
</organism>
<dbReference type="AlphaFoldDB" id="A0A2T5PBP6"/>
<reference evidence="1 2" key="1">
    <citation type="submission" date="2018-04" db="EMBL/GenBank/DDBJ databases">
        <title>Pseudomonas sp. nov., isolated from mangrove soil.</title>
        <authorList>
            <person name="Chen C."/>
        </authorList>
    </citation>
    <scope>NUCLEOTIDE SEQUENCE [LARGE SCALE GENOMIC DNA]</scope>
    <source>
        <strain evidence="1 2">TC-11</strain>
    </source>
</reference>
<evidence type="ECO:0000313" key="1">
    <source>
        <dbReference type="EMBL" id="PTU75178.1"/>
    </source>
</evidence>
<dbReference type="RefSeq" id="WP_108106402.1">
    <property type="nucleotide sequence ID" value="NZ_QASN01000011.1"/>
</dbReference>
<accession>A0A2T5PBP6</accession>
<name>A0A2T5PBP6_9PSED</name>